<dbReference type="GO" id="GO:0004721">
    <property type="term" value="F:phosphoprotein phosphatase activity"/>
    <property type="evidence" value="ECO:0007669"/>
    <property type="project" value="TreeGrafter"/>
</dbReference>
<organism evidence="17 19">
    <name type="scientific">Salinicoccus halodurans</name>
    <dbReference type="NCBI Taxonomy" id="407035"/>
    <lineage>
        <taxon>Bacteria</taxon>
        <taxon>Bacillati</taxon>
        <taxon>Bacillota</taxon>
        <taxon>Bacilli</taxon>
        <taxon>Bacillales</taxon>
        <taxon>Staphylococcaceae</taxon>
        <taxon>Salinicoccus</taxon>
    </lineage>
</organism>
<dbReference type="Proteomes" id="UP000034029">
    <property type="component" value="Chromosome"/>
</dbReference>
<dbReference type="GO" id="GO:0005524">
    <property type="term" value="F:ATP binding"/>
    <property type="evidence" value="ECO:0007669"/>
    <property type="project" value="UniProtKB-KW"/>
</dbReference>
<keyword evidence="5" id="KW-0808">Transferase</keyword>
<gene>
    <name evidence="16" type="ORF">AAT16_08575</name>
    <name evidence="17" type="ORF">SAMN05216235_2612</name>
</gene>
<dbReference type="AlphaFoldDB" id="A0A0F7HME1"/>
<protein>
    <recommendedName>
        <fullName evidence="3">histidine kinase</fullName>
        <ecNumber evidence="3">2.7.13.3</ecNumber>
    </recommendedName>
    <alternativeName>
        <fullName evidence="13">Glycopeptide resistance-associated protein S</fullName>
    </alternativeName>
</protein>
<name>A0A0F7HME1_9STAP</name>
<evidence type="ECO:0000256" key="14">
    <source>
        <dbReference type="SAM" id="Phobius"/>
    </source>
</evidence>
<keyword evidence="4" id="KW-1003">Cell membrane</keyword>
<comment type="subcellular location">
    <subcellularLocation>
        <location evidence="2">Cell membrane</location>
        <topology evidence="2">Multi-pass membrane protein</topology>
    </subcellularLocation>
</comment>
<dbReference type="InterPro" id="IPR050351">
    <property type="entry name" value="BphY/WalK/GraS-like"/>
</dbReference>
<keyword evidence="10 14" id="KW-1133">Transmembrane helix</keyword>
<evidence type="ECO:0000256" key="5">
    <source>
        <dbReference type="ARBA" id="ARBA00022679"/>
    </source>
</evidence>
<keyword evidence="6 14" id="KW-0812">Transmembrane</keyword>
<comment type="catalytic activity">
    <reaction evidence="1">
        <text>ATP + protein L-histidine = ADP + protein N-phospho-L-histidine.</text>
        <dbReference type="EC" id="2.7.13.3"/>
    </reaction>
</comment>
<dbReference type="KEGG" id="shv:AAT16_08575"/>
<evidence type="ECO:0000256" key="3">
    <source>
        <dbReference type="ARBA" id="ARBA00012438"/>
    </source>
</evidence>
<evidence type="ECO:0000259" key="15">
    <source>
        <dbReference type="PROSITE" id="PS50109"/>
    </source>
</evidence>
<dbReference type="EMBL" id="CP011366">
    <property type="protein sequence ID" value="AKG74279.1"/>
    <property type="molecule type" value="Genomic_DNA"/>
</dbReference>
<dbReference type="Pfam" id="PF02518">
    <property type="entry name" value="HATPase_c"/>
    <property type="match status" value="1"/>
</dbReference>
<keyword evidence="11" id="KW-0902">Two-component regulatory system</keyword>
<keyword evidence="9" id="KW-0067">ATP-binding</keyword>
<sequence>MIFIYFKQTLPWILLFCLFNITILLLGLLDTEIPNVPVLYIVVFNMVILIIFLIWDFFKGRQYRLEFMNLENIEEVDTLPLPETPYQKTLDAHLDMMHQAHNLQIEQESRKTRENLDEMTRWIHDMKMPMTTMKLMIDGLDGDQKLKIEEEWQRMDAMLNEMLYSKRLTNISNDLYIETVDLEQIVNSIIRKFRIICMQKGIGFDVTLHAAEVQTDLKWCTFVLEQVISNSVKYTEEADIAITSDLIEGWITLEISDEGRGIRKEDLPRIFEAGFTSTSDHGDAQSTGMGLYLAHEAAEAMHIQMRIESEYGRGTTTKLTFPDKNALQKVETM</sequence>
<dbReference type="SMART" id="SM00387">
    <property type="entry name" value="HATPase_c"/>
    <property type="match status" value="1"/>
</dbReference>
<evidence type="ECO:0000313" key="19">
    <source>
        <dbReference type="Proteomes" id="UP000183090"/>
    </source>
</evidence>
<accession>A0A0F7HME1</accession>
<dbReference type="EC" id="2.7.13.3" evidence="3"/>
<proteinExistence type="predicted"/>
<dbReference type="GO" id="GO:0005886">
    <property type="term" value="C:plasma membrane"/>
    <property type="evidence" value="ECO:0007669"/>
    <property type="project" value="UniProtKB-SubCell"/>
</dbReference>
<feature type="domain" description="Histidine kinase" evidence="15">
    <location>
        <begin position="121"/>
        <end position="325"/>
    </location>
</feature>
<evidence type="ECO:0000256" key="12">
    <source>
        <dbReference type="ARBA" id="ARBA00023136"/>
    </source>
</evidence>
<evidence type="ECO:0000313" key="18">
    <source>
        <dbReference type="Proteomes" id="UP000034029"/>
    </source>
</evidence>
<dbReference type="EMBL" id="FOTB01000006">
    <property type="protein sequence ID" value="SFK93936.1"/>
    <property type="molecule type" value="Genomic_DNA"/>
</dbReference>
<dbReference type="GO" id="GO:0016036">
    <property type="term" value="P:cellular response to phosphate starvation"/>
    <property type="evidence" value="ECO:0007669"/>
    <property type="project" value="TreeGrafter"/>
</dbReference>
<keyword evidence="8 17" id="KW-0418">Kinase</keyword>
<reference evidence="18" key="2">
    <citation type="submission" date="2015-04" db="EMBL/GenBank/DDBJ databases">
        <title>Complete genome sequence of Salinicoccus halodurans strain H3B36, isolated from the Qaidam basin of China.</title>
        <authorList>
            <person name="Ma Y."/>
            <person name="Jiang K."/>
            <person name="Xue Y."/>
        </authorList>
    </citation>
    <scope>NUCLEOTIDE SEQUENCE [LARGE SCALE GENOMIC DNA]</scope>
    <source>
        <strain evidence="18">H3B36</strain>
    </source>
</reference>
<dbReference type="GO" id="GO:0000155">
    <property type="term" value="F:phosphorelay sensor kinase activity"/>
    <property type="evidence" value="ECO:0007669"/>
    <property type="project" value="TreeGrafter"/>
</dbReference>
<dbReference type="Proteomes" id="UP000183090">
    <property type="component" value="Unassembled WGS sequence"/>
</dbReference>
<dbReference type="InterPro" id="IPR005467">
    <property type="entry name" value="His_kinase_dom"/>
</dbReference>
<evidence type="ECO:0000256" key="6">
    <source>
        <dbReference type="ARBA" id="ARBA00022692"/>
    </source>
</evidence>
<feature type="transmembrane region" description="Helical" evidence="14">
    <location>
        <begin position="12"/>
        <end position="31"/>
    </location>
</feature>
<evidence type="ECO:0000313" key="17">
    <source>
        <dbReference type="EMBL" id="SFK93936.1"/>
    </source>
</evidence>
<dbReference type="Gene3D" id="3.30.565.10">
    <property type="entry name" value="Histidine kinase-like ATPase, C-terminal domain"/>
    <property type="match status" value="1"/>
</dbReference>
<evidence type="ECO:0000256" key="7">
    <source>
        <dbReference type="ARBA" id="ARBA00022741"/>
    </source>
</evidence>
<dbReference type="InterPro" id="IPR036890">
    <property type="entry name" value="HATPase_C_sf"/>
</dbReference>
<evidence type="ECO:0000256" key="1">
    <source>
        <dbReference type="ARBA" id="ARBA00000085"/>
    </source>
</evidence>
<dbReference type="PANTHER" id="PTHR45453">
    <property type="entry name" value="PHOSPHATE REGULON SENSOR PROTEIN PHOR"/>
    <property type="match status" value="1"/>
</dbReference>
<keyword evidence="12 14" id="KW-0472">Membrane</keyword>
<evidence type="ECO:0000256" key="13">
    <source>
        <dbReference type="ARBA" id="ARBA00042987"/>
    </source>
</evidence>
<keyword evidence="7" id="KW-0547">Nucleotide-binding</keyword>
<dbReference type="InterPro" id="IPR004358">
    <property type="entry name" value="Sig_transdc_His_kin-like_C"/>
</dbReference>
<evidence type="ECO:0000256" key="10">
    <source>
        <dbReference type="ARBA" id="ARBA00022989"/>
    </source>
</evidence>
<dbReference type="SUPFAM" id="SSF55874">
    <property type="entry name" value="ATPase domain of HSP90 chaperone/DNA topoisomerase II/histidine kinase"/>
    <property type="match status" value="1"/>
</dbReference>
<dbReference type="PANTHER" id="PTHR45453:SF2">
    <property type="entry name" value="HISTIDINE KINASE"/>
    <property type="match status" value="1"/>
</dbReference>
<evidence type="ECO:0000313" key="16">
    <source>
        <dbReference type="EMBL" id="AKG74279.1"/>
    </source>
</evidence>
<evidence type="ECO:0000256" key="4">
    <source>
        <dbReference type="ARBA" id="ARBA00022475"/>
    </source>
</evidence>
<dbReference type="PRINTS" id="PR00344">
    <property type="entry name" value="BCTRLSENSOR"/>
</dbReference>
<evidence type="ECO:0000256" key="9">
    <source>
        <dbReference type="ARBA" id="ARBA00022840"/>
    </source>
</evidence>
<evidence type="ECO:0000256" key="2">
    <source>
        <dbReference type="ARBA" id="ARBA00004651"/>
    </source>
</evidence>
<reference evidence="16 18" key="1">
    <citation type="journal article" date="2015" name="Int. J. Syst. Evol. Microbiol.">
        <title>Complete genome sequence of Salinicoccus halodurans H3B36, isolated from the Qaidam Basin in China.</title>
        <authorList>
            <person name="Jiang K."/>
            <person name="Xue Y."/>
            <person name="Ma Y."/>
        </authorList>
    </citation>
    <scope>NUCLEOTIDE SEQUENCE [LARGE SCALE GENOMIC DNA]</scope>
    <source>
        <strain evidence="16 18">H3B36</strain>
    </source>
</reference>
<reference evidence="17 19" key="3">
    <citation type="submission" date="2016-10" db="EMBL/GenBank/DDBJ databases">
        <authorList>
            <person name="Varghese N."/>
            <person name="Submissions S."/>
        </authorList>
    </citation>
    <scope>NUCLEOTIDE SEQUENCE [LARGE SCALE GENOMIC DNA]</scope>
    <source>
        <strain evidence="17 19">CGMCC 1.6501</strain>
    </source>
</reference>
<keyword evidence="18" id="KW-1185">Reference proteome</keyword>
<dbReference type="InterPro" id="IPR003594">
    <property type="entry name" value="HATPase_dom"/>
</dbReference>
<dbReference type="PROSITE" id="PS50109">
    <property type="entry name" value="HIS_KIN"/>
    <property type="match status" value="1"/>
</dbReference>
<feature type="transmembrane region" description="Helical" evidence="14">
    <location>
        <begin position="37"/>
        <end position="58"/>
    </location>
</feature>
<evidence type="ECO:0000256" key="8">
    <source>
        <dbReference type="ARBA" id="ARBA00022777"/>
    </source>
</evidence>
<evidence type="ECO:0000256" key="11">
    <source>
        <dbReference type="ARBA" id="ARBA00023012"/>
    </source>
</evidence>